<gene>
    <name evidence="2" type="ORF">BFG04_03800</name>
</gene>
<dbReference type="Pfam" id="PF20275">
    <property type="entry name" value="CTD10"/>
    <property type="match status" value="1"/>
</dbReference>
<dbReference type="EMBL" id="MCRK01000036">
    <property type="protein sequence ID" value="OPA77229.1"/>
    <property type="molecule type" value="Genomic_DNA"/>
</dbReference>
<comment type="caution">
    <text evidence="2">The sequence shown here is derived from an EMBL/GenBank/DDBJ whole genome shotgun (WGS) entry which is preliminary data.</text>
</comment>
<dbReference type="AlphaFoldDB" id="A0AAX0LA06"/>
<dbReference type="InterPro" id="IPR046919">
    <property type="entry name" value="ABC-3C_CTD10"/>
</dbReference>
<proteinExistence type="predicted"/>
<evidence type="ECO:0000313" key="3">
    <source>
        <dbReference type="Proteomes" id="UP000189728"/>
    </source>
</evidence>
<protein>
    <recommendedName>
        <fullName evidence="1">ABC-three component systems C-terminal domain-containing protein</fullName>
    </recommendedName>
</protein>
<reference evidence="2 3" key="1">
    <citation type="submission" date="2016-08" db="EMBL/GenBank/DDBJ databases">
        <title>Campylobacter species from sea mammals.</title>
        <authorList>
            <person name="Gilbert M.J."/>
            <person name="Byrne B.A."/>
            <person name="Zomer A.L."/>
            <person name="Wagenaar J.A."/>
        </authorList>
    </citation>
    <scope>NUCLEOTIDE SEQUENCE [LARGE SCALE GENOMIC DNA]</scope>
    <source>
        <strain evidence="2 3">1105248</strain>
    </source>
</reference>
<evidence type="ECO:0000259" key="1">
    <source>
        <dbReference type="Pfam" id="PF20275"/>
    </source>
</evidence>
<organism evidence="2 3">
    <name type="scientific">Campylobacter pinnipediorum subsp. pinnipediorum</name>
    <dbReference type="NCBI Taxonomy" id="1660067"/>
    <lineage>
        <taxon>Bacteria</taxon>
        <taxon>Pseudomonadati</taxon>
        <taxon>Campylobacterota</taxon>
        <taxon>Epsilonproteobacteria</taxon>
        <taxon>Campylobacterales</taxon>
        <taxon>Campylobacteraceae</taxon>
        <taxon>Campylobacter</taxon>
    </lineage>
</organism>
<evidence type="ECO:0000313" key="2">
    <source>
        <dbReference type="EMBL" id="OPA77229.1"/>
    </source>
</evidence>
<accession>A0AAX0LA06</accession>
<dbReference type="Proteomes" id="UP000189728">
    <property type="component" value="Unassembled WGS sequence"/>
</dbReference>
<sequence length="176" mass="20611">MLDKSQNITANNNSNAAGRDINHINIFLCAEANSKAESSIQKILLKISDFTTDVEYEKPDTKDYTIEKKIEYNELTNYKKFFDEYMENYNIVAEKIKIISETDPAFESKMIKYMRNIYMENNDDKANANEILDKIIKDIKYDLIDSDLNADDKSYIIYVVFYVFARCKIFKKPPSK</sequence>
<name>A0AAX0LA06_9BACT</name>
<feature type="domain" description="ABC-three component systems C-terminal" evidence="1">
    <location>
        <begin position="42"/>
        <end position="171"/>
    </location>
</feature>
<dbReference type="RefSeq" id="WP_078387702.1">
    <property type="nucleotide sequence ID" value="NZ_CP012547.1"/>
</dbReference>